<name>S2WX59_9ACTN</name>
<dbReference type="EMBL" id="AGZR01000009">
    <property type="protein sequence ID" value="EPD32329.1"/>
    <property type="molecule type" value="Genomic_DNA"/>
</dbReference>
<dbReference type="InterPro" id="IPR025870">
    <property type="entry name" value="Glyoxalase-like_dom"/>
</dbReference>
<dbReference type="AlphaFoldDB" id="S2WX59"/>
<comment type="caution">
    <text evidence="2">The sequence shown here is derived from an EMBL/GenBank/DDBJ whole genome shotgun (WGS) entry which is preliminary data.</text>
</comment>
<evidence type="ECO:0000313" key="3">
    <source>
        <dbReference type="Proteomes" id="UP000014417"/>
    </source>
</evidence>
<protein>
    <recommendedName>
        <fullName evidence="1">Glyoxalase-like domain-containing protein</fullName>
    </recommendedName>
</protein>
<accession>S2WX59</accession>
<dbReference type="PATRIC" id="fig|883161.3.peg.1886"/>
<gene>
    <name evidence="2" type="ORF">HMPREF9306_01898</name>
</gene>
<dbReference type="PANTHER" id="PTHR40265:SF1">
    <property type="entry name" value="GLYOXALASE-LIKE DOMAIN-CONTAINING PROTEIN"/>
    <property type="match status" value="1"/>
</dbReference>
<dbReference type="OrthoDB" id="8857320at2"/>
<dbReference type="Proteomes" id="UP000014417">
    <property type="component" value="Unassembled WGS sequence"/>
</dbReference>
<proteinExistence type="predicted"/>
<dbReference type="InterPro" id="IPR029068">
    <property type="entry name" value="Glyas_Bleomycin-R_OHBP_Dase"/>
</dbReference>
<sequence>MHVDHLTFVAGPEGLADTVEQLSHIFGDRFKDGGVHPSFGTRNNIMPLTDGRYLEVVEVLNHPAADKAVYGQAVRQRQEAGGGWLGWVVSVDDLSPYEKRLDRKSVKGSRRFPDGRLLEWEQIGVKGLMTDAQLPYFVHWKSDAEVLPSALPGDVTLASIDIAGSKQRVEEWLGAPMDANFDGVHFDFTAPHGAPAILAVTFDVPGKGSVRI</sequence>
<evidence type="ECO:0000259" key="1">
    <source>
        <dbReference type="Pfam" id="PF13468"/>
    </source>
</evidence>
<dbReference type="HOGENOM" id="CLU_1297691_0_0_11"/>
<organism evidence="2 3">
    <name type="scientific">Propionimicrobium lymphophilum ACS-093-V-SCH5</name>
    <dbReference type="NCBI Taxonomy" id="883161"/>
    <lineage>
        <taxon>Bacteria</taxon>
        <taxon>Bacillati</taxon>
        <taxon>Actinomycetota</taxon>
        <taxon>Actinomycetes</taxon>
        <taxon>Propionibacteriales</taxon>
        <taxon>Propionibacteriaceae</taxon>
        <taxon>Propionimicrobium</taxon>
    </lineage>
</organism>
<dbReference type="Pfam" id="PF13468">
    <property type="entry name" value="Glyoxalase_3"/>
    <property type="match status" value="1"/>
</dbReference>
<keyword evidence="3" id="KW-1185">Reference proteome</keyword>
<dbReference type="PANTHER" id="PTHR40265">
    <property type="entry name" value="BLL2707 PROTEIN"/>
    <property type="match status" value="1"/>
</dbReference>
<evidence type="ECO:0000313" key="2">
    <source>
        <dbReference type="EMBL" id="EPD32329.1"/>
    </source>
</evidence>
<dbReference type="STRING" id="883161.HMPREF9306_01898"/>
<feature type="domain" description="Glyoxalase-like" evidence="1">
    <location>
        <begin position="3"/>
        <end position="173"/>
    </location>
</feature>
<reference evidence="2 3" key="1">
    <citation type="submission" date="2013-04" db="EMBL/GenBank/DDBJ databases">
        <title>The Genome Sequence of Propionimicrobium lymphophilum ACS-093-V-SCH5.</title>
        <authorList>
            <consortium name="The Broad Institute Genomics Platform"/>
            <person name="Earl A."/>
            <person name="Ward D."/>
            <person name="Feldgarden M."/>
            <person name="Gevers D."/>
            <person name="Saerens B."/>
            <person name="Vaneechoutte M."/>
            <person name="Walker B."/>
            <person name="Young S."/>
            <person name="Zeng Q."/>
            <person name="Gargeya S."/>
            <person name="Fitzgerald M."/>
            <person name="Haas B."/>
            <person name="Abouelleil A."/>
            <person name="Allen A.W."/>
            <person name="Alvarado L."/>
            <person name="Arachchi H.M."/>
            <person name="Berlin A.M."/>
            <person name="Chapman S.B."/>
            <person name="Gainer-Dewar J."/>
            <person name="Goldberg J."/>
            <person name="Griggs A."/>
            <person name="Gujja S."/>
            <person name="Hansen M."/>
            <person name="Howarth C."/>
            <person name="Imamovic A."/>
            <person name="Ireland A."/>
            <person name="Larimer J."/>
            <person name="McCowan C."/>
            <person name="Murphy C."/>
            <person name="Pearson M."/>
            <person name="Poon T.W."/>
            <person name="Priest M."/>
            <person name="Roberts A."/>
            <person name="Saif S."/>
            <person name="Shea T."/>
            <person name="Sisk P."/>
            <person name="Sykes S."/>
            <person name="Wortman J."/>
            <person name="Nusbaum C."/>
            <person name="Birren B."/>
        </authorList>
    </citation>
    <scope>NUCLEOTIDE SEQUENCE [LARGE SCALE GENOMIC DNA]</scope>
    <source>
        <strain evidence="2 3">ACS-093-V-SCH5</strain>
    </source>
</reference>
<dbReference type="RefSeq" id="WP_016456704.1">
    <property type="nucleotide sequence ID" value="NZ_KE150269.1"/>
</dbReference>
<dbReference type="Gene3D" id="3.10.180.10">
    <property type="entry name" value="2,3-Dihydroxybiphenyl 1,2-Dioxygenase, domain 1"/>
    <property type="match status" value="1"/>
</dbReference>